<evidence type="ECO:0000256" key="1">
    <source>
        <dbReference type="SAM" id="MobiDB-lite"/>
    </source>
</evidence>
<keyword evidence="3" id="KW-1185">Reference proteome</keyword>
<name>A0A1H9DQP2_9RHOB</name>
<feature type="region of interest" description="Disordered" evidence="1">
    <location>
        <begin position="239"/>
        <end position="268"/>
    </location>
</feature>
<reference evidence="2 3" key="1">
    <citation type="submission" date="2016-10" db="EMBL/GenBank/DDBJ databases">
        <authorList>
            <person name="de Groot N.N."/>
        </authorList>
    </citation>
    <scope>NUCLEOTIDE SEQUENCE [LARGE SCALE GENOMIC DNA]</scope>
    <source>
        <strain evidence="2 3">DSM 22007</strain>
    </source>
</reference>
<dbReference type="Proteomes" id="UP000198634">
    <property type="component" value="Unassembled WGS sequence"/>
</dbReference>
<evidence type="ECO:0000313" key="2">
    <source>
        <dbReference type="EMBL" id="SEQ15739.1"/>
    </source>
</evidence>
<protein>
    <submittedName>
        <fullName evidence="2">Uncharacterized membrane protein</fullName>
    </submittedName>
</protein>
<dbReference type="AlphaFoldDB" id="A0A1H9DQP2"/>
<dbReference type="InterPro" id="IPR009200">
    <property type="entry name" value="DUF1269_membrane"/>
</dbReference>
<dbReference type="EMBL" id="FOEP01000004">
    <property type="protein sequence ID" value="SEQ15739.1"/>
    <property type="molecule type" value="Genomic_DNA"/>
</dbReference>
<organism evidence="2 3">
    <name type="scientific">Thalassovita taeanensis</name>
    <dbReference type="NCBI Taxonomy" id="657014"/>
    <lineage>
        <taxon>Bacteria</taxon>
        <taxon>Pseudomonadati</taxon>
        <taxon>Pseudomonadota</taxon>
        <taxon>Alphaproteobacteria</taxon>
        <taxon>Rhodobacterales</taxon>
        <taxon>Roseobacteraceae</taxon>
        <taxon>Thalassovita</taxon>
    </lineage>
</organism>
<proteinExistence type="predicted"/>
<sequence>MNKFVVTIFPDEKTAYEGFRALQELSEEGSISLFSNAVVLKDAEGAIEVKNVQTEGPLGTAIGAVLGGLVGLLAGPIGAVAGLAGGVMAGGLYDLYNVGVSNTFVKSITDELSPGKAAVIAEVAETWMTPLDTRMEALGGIVVRSFRHDVEDQQITREIDVQSAEYHRLKSAVSHKAIETEGNLQVRLDATKKTLKNLAHKAEEKIGTLKEELEVRAEIMEKQAKKTSGDVQKRVGEQLAELKDDYESRRDKLEATAKKARDALKRDD</sequence>
<gene>
    <name evidence="2" type="ORF">SAMN04488092_104244</name>
</gene>
<dbReference type="STRING" id="657014.SAMN04488092_104244"/>
<dbReference type="Pfam" id="PF06897">
    <property type="entry name" value="DUF1269"/>
    <property type="match status" value="1"/>
</dbReference>
<accession>A0A1H9DQP2</accession>
<evidence type="ECO:0000313" key="3">
    <source>
        <dbReference type="Proteomes" id="UP000198634"/>
    </source>
</evidence>